<dbReference type="InterPro" id="IPR001431">
    <property type="entry name" value="Pept_M16_Zn_BS"/>
</dbReference>
<evidence type="ECO:0000256" key="11">
    <source>
        <dbReference type="ARBA" id="ARBA00029597"/>
    </source>
</evidence>
<name>A0A4V2PS62_9GAMM</name>
<organism evidence="19 20">
    <name type="scientific">Celerinatantimonas diazotrophica</name>
    <dbReference type="NCBI Taxonomy" id="412034"/>
    <lineage>
        <taxon>Bacteria</taxon>
        <taxon>Pseudomonadati</taxon>
        <taxon>Pseudomonadota</taxon>
        <taxon>Gammaproteobacteria</taxon>
        <taxon>Celerinatantimonadaceae</taxon>
        <taxon>Celerinatantimonas</taxon>
    </lineage>
</organism>
<evidence type="ECO:0000256" key="4">
    <source>
        <dbReference type="ARBA" id="ARBA00012449"/>
    </source>
</evidence>
<dbReference type="FunFam" id="3.30.830.10:FF:000012">
    <property type="entry name" value="Protease 3"/>
    <property type="match status" value="1"/>
</dbReference>
<keyword evidence="20" id="KW-1185">Reference proteome</keyword>
<dbReference type="PANTHER" id="PTHR43690">
    <property type="entry name" value="NARDILYSIN"/>
    <property type="match status" value="1"/>
</dbReference>
<keyword evidence="7" id="KW-0479">Metal-binding</keyword>
<dbReference type="InterPro" id="IPR054734">
    <property type="entry name" value="PqqF-like_C_4"/>
</dbReference>
<dbReference type="GO" id="GO:0046872">
    <property type="term" value="F:metal ion binding"/>
    <property type="evidence" value="ECO:0007669"/>
    <property type="project" value="UniProtKB-KW"/>
</dbReference>
<evidence type="ECO:0000256" key="9">
    <source>
        <dbReference type="ARBA" id="ARBA00022833"/>
    </source>
</evidence>
<dbReference type="InterPro" id="IPR032632">
    <property type="entry name" value="Peptidase_M16_M"/>
</dbReference>
<evidence type="ECO:0000256" key="1">
    <source>
        <dbReference type="ARBA" id="ARBA00001947"/>
    </source>
</evidence>
<evidence type="ECO:0000256" key="2">
    <source>
        <dbReference type="ARBA" id="ARBA00002184"/>
    </source>
</evidence>
<evidence type="ECO:0000256" key="13">
    <source>
        <dbReference type="ARBA" id="ARBA00033450"/>
    </source>
</evidence>
<reference evidence="19 20" key="1">
    <citation type="submission" date="2019-03" db="EMBL/GenBank/DDBJ databases">
        <title>Genomic Encyclopedia of Type Strains, Phase IV (KMG-IV): sequencing the most valuable type-strain genomes for metagenomic binning, comparative biology and taxonomic classification.</title>
        <authorList>
            <person name="Goeker M."/>
        </authorList>
    </citation>
    <scope>NUCLEOTIDE SEQUENCE [LARGE SCALE GENOMIC DNA]</scope>
    <source>
        <strain evidence="19 20">DSM 18577</strain>
    </source>
</reference>
<dbReference type="InterPro" id="IPR050626">
    <property type="entry name" value="Peptidase_M16"/>
</dbReference>
<dbReference type="AlphaFoldDB" id="A0A4V2PS62"/>
<evidence type="ECO:0000256" key="6">
    <source>
        <dbReference type="ARBA" id="ARBA00022670"/>
    </source>
</evidence>
<dbReference type="PANTHER" id="PTHR43690:SF18">
    <property type="entry name" value="INSULIN-DEGRADING ENZYME-RELATED"/>
    <property type="match status" value="1"/>
</dbReference>
<evidence type="ECO:0000256" key="5">
    <source>
        <dbReference type="ARBA" id="ARBA00017565"/>
    </source>
</evidence>
<feature type="domain" description="Peptidase M16 C-terminal" evidence="16">
    <location>
        <begin position="182"/>
        <end position="361"/>
    </location>
</feature>
<evidence type="ECO:0000256" key="12">
    <source>
        <dbReference type="ARBA" id="ARBA00031184"/>
    </source>
</evidence>
<proteinExistence type="inferred from homology"/>
<keyword evidence="6" id="KW-0645">Protease</keyword>
<dbReference type="PROSITE" id="PS00143">
    <property type="entry name" value="INSULINASE"/>
    <property type="match status" value="1"/>
</dbReference>
<sequence length="922" mass="106744">MRTSPTDSREYRTVTLDNGLKALLISDPQTPKAAAALAINVGHFDDPLPREGLAHFLEHMLFLGTEKYPHAGEYQQYISHHGGSNNAWTGTEFTNFFFDIDNDWLEGALDRFSQFFISPLFTPELVDKERQAVDSEYQLKIQDDVRRLYQVHKQTINPEHPFSKFSVGSEKTLADRPDHCVRDDLLKFYHQHYSADRMTFVLISHHSLAQQQNWLSFFAPIKKRNWHARAQIPLLRDEDQGIIINVEPLKEVHRLTLSFNFENIHPQELYPNKPLEFLANLIGYEGPNSLIALLRHEGLIQNMAAGGGISGQNFREFTISYQLNEDGLNAIDTIVEATFSLIQLIAQQGLESWRYEEKRQLLKRAWHYQERSRSIDLAAHYAINLQQFAEEDVLIGDYLMEQFEPEQIQKFIQKMTPQTMRLTLVSPGVDTDAVAPWYDTPYKKIPFNHEQLKRWSNPQVMPIQLPSENPFLNLANPKNQYNDTTEVPYPLIDEKGFKLWHYQDGEFKLPKGHIYISLDSAFAVQSVKHIAQNQLAVEIILDYLAEITYQAEIAGMSYQIYPHQGGFTLHSSGFSERQFELIKLVLDSRQHGQYNAQRFKLVKQQLIHTWLNQSKIKPINQLFHQLTAILQPKSPTGAQLAAAIEDVHVEQMSEFIANIYRNIHVEAFIYGSWSKKQAQSIGQYIRRTLVEGNNPANETPRELMNLEGLQTLNYRHHCQHNDSALLMYFQSPIVSAKQTALFSLCNQLMSSIFFYELRTQQQLGYIVGNGNLPLNRHPGMLFYIQSPNSAPQSLLDAIDQFIDHFPKVLNELSEQQWIEAKHGLAGQILEKETNMRTRARRFWVSIANKDKHFNQREEVVEELMKLTREELMRFTMELKNSHRDRLILFTCGEHHHPCQNLSDAQNIGSIEQFHASVAKFSY</sequence>
<evidence type="ECO:0000259" key="18">
    <source>
        <dbReference type="Pfam" id="PF22456"/>
    </source>
</evidence>
<evidence type="ECO:0000313" key="20">
    <source>
        <dbReference type="Proteomes" id="UP000295565"/>
    </source>
</evidence>
<dbReference type="SUPFAM" id="SSF63411">
    <property type="entry name" value="LuxS/MPP-like metallohydrolase"/>
    <property type="match status" value="4"/>
</dbReference>
<evidence type="ECO:0000256" key="10">
    <source>
        <dbReference type="ARBA" id="ARBA00023049"/>
    </source>
</evidence>
<dbReference type="Pfam" id="PF16187">
    <property type="entry name" value="Peptidase_M16_M"/>
    <property type="match status" value="1"/>
</dbReference>
<protein>
    <recommendedName>
        <fullName evidence="5">Protease 3</fullName>
        <ecNumber evidence="4">3.4.24.55</ecNumber>
    </recommendedName>
    <alternativeName>
        <fullName evidence="13">Pitrilysin</fullName>
    </alternativeName>
    <alternativeName>
        <fullName evidence="12">Protease III</fullName>
    </alternativeName>
    <alternativeName>
        <fullName evidence="11">Protease pi</fullName>
    </alternativeName>
</protein>
<keyword evidence="9" id="KW-0862">Zinc</keyword>
<accession>A0A4V2PS62</accession>
<dbReference type="InterPro" id="IPR007863">
    <property type="entry name" value="Peptidase_M16_C"/>
</dbReference>
<evidence type="ECO:0000259" key="15">
    <source>
        <dbReference type="Pfam" id="PF00675"/>
    </source>
</evidence>
<dbReference type="GO" id="GO:0004222">
    <property type="term" value="F:metalloendopeptidase activity"/>
    <property type="evidence" value="ECO:0007669"/>
    <property type="project" value="UniProtKB-EC"/>
</dbReference>
<dbReference type="Pfam" id="PF05193">
    <property type="entry name" value="Peptidase_M16_C"/>
    <property type="match status" value="1"/>
</dbReference>
<dbReference type="GO" id="GO:0005737">
    <property type="term" value="C:cytoplasm"/>
    <property type="evidence" value="ECO:0007669"/>
    <property type="project" value="UniProtKB-ARBA"/>
</dbReference>
<dbReference type="InterPro" id="IPR011249">
    <property type="entry name" value="Metalloenz_LuxS/M16"/>
</dbReference>
<evidence type="ECO:0000259" key="16">
    <source>
        <dbReference type="Pfam" id="PF05193"/>
    </source>
</evidence>
<evidence type="ECO:0000256" key="3">
    <source>
        <dbReference type="ARBA" id="ARBA00007261"/>
    </source>
</evidence>
<evidence type="ECO:0000256" key="8">
    <source>
        <dbReference type="ARBA" id="ARBA00022801"/>
    </source>
</evidence>
<gene>
    <name evidence="19" type="ORF">EV690_0469</name>
</gene>
<comment type="cofactor">
    <cofactor evidence="1">
        <name>Zn(2+)</name>
        <dbReference type="ChEBI" id="CHEBI:29105"/>
    </cofactor>
</comment>
<evidence type="ECO:0000259" key="17">
    <source>
        <dbReference type="Pfam" id="PF16187"/>
    </source>
</evidence>
<keyword evidence="10" id="KW-0482">Metalloprotease</keyword>
<evidence type="ECO:0000256" key="7">
    <source>
        <dbReference type="ARBA" id="ARBA00022723"/>
    </source>
</evidence>
<feature type="domain" description="Coenzyme PQQ synthesis protein F-like C-terminal lobe" evidence="18">
    <location>
        <begin position="744"/>
        <end position="843"/>
    </location>
</feature>
<keyword evidence="8" id="KW-0378">Hydrolase</keyword>
<comment type="similarity">
    <text evidence="3 14">Belongs to the peptidase M16 family.</text>
</comment>
<dbReference type="Gene3D" id="3.30.830.10">
    <property type="entry name" value="Metalloenzyme, LuxS/M16 peptidase-like"/>
    <property type="match status" value="4"/>
</dbReference>
<dbReference type="RefSeq" id="WP_224054876.1">
    <property type="nucleotide sequence ID" value="NZ_OU594967.1"/>
</dbReference>
<dbReference type="FunFam" id="3.30.830.10:FF:000005">
    <property type="entry name" value="nardilysin isoform X1"/>
    <property type="match status" value="1"/>
</dbReference>
<dbReference type="Pfam" id="PF00675">
    <property type="entry name" value="Peptidase_M16"/>
    <property type="match status" value="1"/>
</dbReference>
<evidence type="ECO:0000313" key="19">
    <source>
        <dbReference type="EMBL" id="TCK61471.1"/>
    </source>
</evidence>
<dbReference type="EC" id="3.4.24.55" evidence="4"/>
<comment type="caution">
    <text evidence="19">The sequence shown here is derived from an EMBL/GenBank/DDBJ whole genome shotgun (WGS) entry which is preliminary data.</text>
</comment>
<dbReference type="GO" id="GO:0006508">
    <property type="term" value="P:proteolysis"/>
    <property type="evidence" value="ECO:0007669"/>
    <property type="project" value="UniProtKB-KW"/>
</dbReference>
<feature type="domain" description="Peptidase M16 middle/third" evidence="17">
    <location>
        <begin position="366"/>
        <end position="642"/>
    </location>
</feature>
<evidence type="ECO:0000256" key="14">
    <source>
        <dbReference type="RuleBase" id="RU004447"/>
    </source>
</evidence>
<dbReference type="EMBL" id="SMGD01000005">
    <property type="protein sequence ID" value="TCK61471.1"/>
    <property type="molecule type" value="Genomic_DNA"/>
</dbReference>
<dbReference type="Pfam" id="PF22456">
    <property type="entry name" value="PqqF-like_C_4"/>
    <property type="match status" value="1"/>
</dbReference>
<dbReference type="Proteomes" id="UP000295565">
    <property type="component" value="Unassembled WGS sequence"/>
</dbReference>
<dbReference type="InterPro" id="IPR011765">
    <property type="entry name" value="Pept_M16_N"/>
</dbReference>
<comment type="function">
    <text evidence="2">Endopeptidase that degrades small peptides of less than 7 kDa, such as glucagon and insulin.</text>
</comment>
<feature type="domain" description="Peptidase M16 N-terminal" evidence="15">
    <location>
        <begin position="22"/>
        <end position="158"/>
    </location>
</feature>